<evidence type="ECO:0000313" key="2">
    <source>
        <dbReference type="EMBL" id="TQD42611.1"/>
    </source>
</evidence>
<name>A0A508A1B3_9GAMM</name>
<evidence type="ECO:0000256" key="1">
    <source>
        <dbReference type="SAM" id="SignalP"/>
    </source>
</evidence>
<feature type="signal peptide" evidence="1">
    <location>
        <begin position="1"/>
        <end position="21"/>
    </location>
</feature>
<reference evidence="2 3" key="1">
    <citation type="submission" date="2019-06" db="EMBL/GenBank/DDBJ databases">
        <title>Lysobacter alkalisoli sp. nov. isolated from saline soil.</title>
        <authorList>
            <person name="Sun J.-Q."/>
            <person name="Xu L."/>
        </authorList>
    </citation>
    <scope>NUCLEOTIDE SEQUENCE [LARGE SCALE GENOMIC DNA]</scope>
    <source>
        <strain evidence="2 3">JCM 31130</strain>
    </source>
</reference>
<comment type="caution">
    <text evidence="2">The sequence shown here is derived from an EMBL/GenBank/DDBJ whole genome shotgun (WGS) entry which is preliminary data.</text>
</comment>
<organism evidence="2 3">
    <name type="scientific">Marilutibacter aestuarii</name>
    <dbReference type="NCBI Taxonomy" id="1706195"/>
    <lineage>
        <taxon>Bacteria</taxon>
        <taxon>Pseudomonadati</taxon>
        <taxon>Pseudomonadota</taxon>
        <taxon>Gammaproteobacteria</taxon>
        <taxon>Lysobacterales</taxon>
        <taxon>Lysobacteraceae</taxon>
        <taxon>Marilutibacter</taxon>
    </lineage>
</organism>
<proteinExistence type="predicted"/>
<dbReference type="EMBL" id="VICE01000105">
    <property type="protein sequence ID" value="TQD42611.1"/>
    <property type="molecule type" value="Genomic_DNA"/>
</dbReference>
<dbReference type="OrthoDB" id="6238810at2"/>
<feature type="chain" id="PRO_5021240242" description="YbjN domain-containing protein" evidence="1">
    <location>
        <begin position="22"/>
        <end position="155"/>
    </location>
</feature>
<sequence>MRSISLLVLLAVGLAGAPAHAQDARIKQQLDAIGHDYEVDDDGDYRMVFETENGRSQLVFVISNVERYGSHQVREIWAPAYQAPGDDFPAVVANKLLEDSEENKLGAWVKQGDMAVYVVKIDAQASNDALDDAIEYAVKIADQMEIVLTDGDDEF</sequence>
<evidence type="ECO:0000313" key="3">
    <source>
        <dbReference type="Proteomes" id="UP000318212"/>
    </source>
</evidence>
<accession>A0A508A1B3</accession>
<dbReference type="AlphaFoldDB" id="A0A508A1B3"/>
<evidence type="ECO:0008006" key="4">
    <source>
        <dbReference type="Google" id="ProtNLM"/>
    </source>
</evidence>
<keyword evidence="3" id="KW-1185">Reference proteome</keyword>
<keyword evidence="1" id="KW-0732">Signal</keyword>
<dbReference type="Proteomes" id="UP000318212">
    <property type="component" value="Unassembled WGS sequence"/>
</dbReference>
<protein>
    <recommendedName>
        <fullName evidence="4">YbjN domain-containing protein</fullName>
    </recommendedName>
</protein>
<gene>
    <name evidence="2" type="ORF">FKV25_11495</name>
</gene>